<dbReference type="Pfam" id="PF04851">
    <property type="entry name" value="ResIII"/>
    <property type="match status" value="1"/>
</dbReference>
<dbReference type="InterPro" id="IPR045572">
    <property type="entry name" value="RE_endonuc_C"/>
</dbReference>
<keyword evidence="2" id="KW-0255">Endonuclease</keyword>
<dbReference type="GO" id="GO:0005524">
    <property type="term" value="F:ATP binding"/>
    <property type="evidence" value="ECO:0007669"/>
    <property type="project" value="InterPro"/>
</dbReference>
<gene>
    <name evidence="2" type="ORF">SE37_07440</name>
</gene>
<dbReference type="PANTHER" id="PTHR47396:SF1">
    <property type="entry name" value="ATP-DEPENDENT HELICASE IRC3-RELATED"/>
    <property type="match status" value="1"/>
</dbReference>
<reference evidence="2 3" key="1">
    <citation type="submission" date="2015-01" db="EMBL/GenBank/DDBJ databases">
        <title>Genome sequence of the anaerobic bacterium Geobacter soli GSS01, a dissimilatory Fe(III) reducer from soil.</title>
        <authorList>
            <person name="Yang G."/>
            <person name="Zhou S."/>
        </authorList>
    </citation>
    <scope>NUCLEOTIDE SEQUENCE [LARGE SCALE GENOMIC DNA]</scope>
    <source>
        <strain evidence="2 3">GSS01</strain>
    </source>
</reference>
<dbReference type="InterPro" id="IPR006935">
    <property type="entry name" value="Helicase/UvrB_N"/>
</dbReference>
<dbReference type="Proteomes" id="UP000031433">
    <property type="component" value="Unassembled WGS sequence"/>
</dbReference>
<dbReference type="InterPro" id="IPR027417">
    <property type="entry name" value="P-loop_NTPase"/>
</dbReference>
<sequence>MKLHFESNLEYQHSAIEAVVDLFRGQEICRSEFTVTSSIGQQQVMAFAQSDLGIGNKLQLLDDEILENLRDIQLRNGLRPSESLSSGDFTVEMETGTGKTYVYLRTVLELNKRYGFTKFVIVVPSVAIREGTHKTLKITREHFESLYPGAKGYEFFQYDSNRPGTVRNFATSPNIQIMVVTVGAINKKEVNNLYKDSEKTGGEKPIDLIRATSPIIIVDEPQSVDGGLEGRGKEALGAMNPLCTLRYSATHLDKHHMVYRLDAVDAYEQKLVKQIEVASATVEGGNNKAYIRLLSVSNKRGSITAKVELDVQRGGKINRVEMNVQDGDSLEMVTNRAIYENHTIGEIRCGKGDELVEVRIPGGEEWLKPGQAIGDVDADALKRQMIRRTIKEHLDKELRLKPRGVKVLSLFFIDSVEHYRKYDTDGKAVKGKYALMFEEEYRRLIKHPDYHTLFKEVDVETEAAEVHNGYFSIDKKGAWTETSESNQGSRDNAERAYNLIMKHKEKLLGFETKLKFIFSHSALKEGWDNPNVFQICTLREIGTERERRQTIGRGLRLCVNQQGDRLRGFDLNTLTVIATESYEQFADNLQKEIEDDTGIRFGIVEKHQFAAIPVKDPTDPTGRVTMLGVEQSEAIWSHLKEAGFVDHKGKVQDSLRKALKDGTLALPEAFQAQLSQVKEVLRKLAGRLEIKNADERQPVKTRQATLQSEEFKALWDRIKHKTTYRVHFDNDELITQCVEAIKDCPPVAKTRLQWRKAELSIGKAGIDAQETSVSSPIAIDEHDIELPDLLTDLQDKTHLTRRSLVQILIDCGRLDDFKKNPQQFIELVSETINRTKRMILVKGIRYQRLGEEHYYAQELFEQEELTGYLKNMLATEKSVYEHVVYDSSGVEKTFAEQLEKNEAVKVYAKLPGWFKVPTPLGTYNPDWAILVEKDGAERLYFVVETKGSLFLDDLRDKESAKIKCGEAHFKALAVCESPAEYIKARNIDDLIAYC</sequence>
<dbReference type="PANTHER" id="PTHR47396">
    <property type="entry name" value="TYPE I RESTRICTION ENZYME ECOKI R PROTEIN"/>
    <property type="match status" value="1"/>
</dbReference>
<dbReference type="GO" id="GO:0005829">
    <property type="term" value="C:cytosol"/>
    <property type="evidence" value="ECO:0007669"/>
    <property type="project" value="TreeGrafter"/>
</dbReference>
<evidence type="ECO:0000313" key="3">
    <source>
        <dbReference type="Proteomes" id="UP000031433"/>
    </source>
</evidence>
<dbReference type="GO" id="GO:0003677">
    <property type="term" value="F:DNA binding"/>
    <property type="evidence" value="ECO:0007669"/>
    <property type="project" value="InterPro"/>
</dbReference>
<dbReference type="SMART" id="SM00487">
    <property type="entry name" value="DEXDc"/>
    <property type="match status" value="1"/>
</dbReference>
<dbReference type="InterPro" id="IPR014001">
    <property type="entry name" value="Helicase_ATP-bd"/>
</dbReference>
<dbReference type="EMBL" id="JXBL01000001">
    <property type="protein sequence ID" value="KIE42476.1"/>
    <property type="molecule type" value="Genomic_DNA"/>
</dbReference>
<dbReference type="AlphaFoldDB" id="A0A0C1QWH3"/>
<name>A0A0C1QWH3_9BACT</name>
<keyword evidence="2" id="KW-0540">Nuclease</keyword>
<proteinExistence type="predicted"/>
<protein>
    <submittedName>
        <fullName evidence="2">Restriction endonuclease subunit R</fullName>
    </submittedName>
</protein>
<dbReference type="Gene3D" id="3.40.50.300">
    <property type="entry name" value="P-loop containing nucleotide triphosphate hydrolases"/>
    <property type="match status" value="2"/>
</dbReference>
<organism evidence="2 3">
    <name type="scientific">Geobacter soli</name>
    <dbReference type="NCBI Taxonomy" id="1510391"/>
    <lineage>
        <taxon>Bacteria</taxon>
        <taxon>Pseudomonadati</taxon>
        <taxon>Thermodesulfobacteriota</taxon>
        <taxon>Desulfuromonadia</taxon>
        <taxon>Geobacterales</taxon>
        <taxon>Geobacteraceae</taxon>
        <taxon>Geobacter</taxon>
    </lineage>
</organism>
<dbReference type="SUPFAM" id="SSF52540">
    <property type="entry name" value="P-loop containing nucleoside triphosphate hydrolases"/>
    <property type="match status" value="2"/>
</dbReference>
<dbReference type="RefSeq" id="WP_039645082.1">
    <property type="nucleotide sequence ID" value="NZ_JXBL01000001.1"/>
</dbReference>
<accession>A0A0C1QWH3</accession>
<keyword evidence="3" id="KW-1185">Reference proteome</keyword>
<dbReference type="InterPro" id="IPR050742">
    <property type="entry name" value="Helicase_Restrict-Modif_Enz"/>
</dbReference>
<evidence type="ECO:0000259" key="1">
    <source>
        <dbReference type="SMART" id="SM00487"/>
    </source>
</evidence>
<feature type="domain" description="Helicase ATP-binding" evidence="1">
    <location>
        <begin position="65"/>
        <end position="306"/>
    </location>
</feature>
<dbReference type="GO" id="GO:0015668">
    <property type="term" value="F:type III site-specific deoxyribonuclease activity"/>
    <property type="evidence" value="ECO:0007669"/>
    <property type="project" value="InterPro"/>
</dbReference>
<dbReference type="REBASE" id="137577">
    <property type="entry name" value="Gsp01ORF7445P"/>
</dbReference>
<keyword evidence="2" id="KW-0378">Hydrolase</keyword>
<dbReference type="Pfam" id="PF19778">
    <property type="entry name" value="RE_endonuc"/>
    <property type="match status" value="1"/>
</dbReference>
<evidence type="ECO:0000313" key="2">
    <source>
        <dbReference type="EMBL" id="KIE42476.1"/>
    </source>
</evidence>
<comment type="caution">
    <text evidence="2">The sequence shown here is derived from an EMBL/GenBank/DDBJ whole genome shotgun (WGS) entry which is preliminary data.</text>
</comment>